<evidence type="ECO:0000259" key="11">
    <source>
        <dbReference type="PROSITE" id="PS51007"/>
    </source>
</evidence>
<evidence type="ECO:0000256" key="1">
    <source>
        <dbReference type="ARBA" id="ARBA00004370"/>
    </source>
</evidence>
<feature type="transmembrane region" description="Helical" evidence="9">
    <location>
        <begin position="191"/>
        <end position="209"/>
    </location>
</feature>
<keyword evidence="2 8" id="KW-0349">Heme</keyword>
<dbReference type="InterPro" id="IPR002326">
    <property type="entry name" value="Cyt_c1"/>
</dbReference>
<gene>
    <name evidence="12" type="ORF">D4A39_13460</name>
</gene>
<feature type="binding site" description="covalent" evidence="8">
    <location>
        <position position="51"/>
    </location>
    <ligand>
        <name>heme c</name>
        <dbReference type="ChEBI" id="CHEBI:61717"/>
    </ligand>
</feature>
<keyword evidence="7 9" id="KW-0472">Membrane</keyword>
<proteinExistence type="predicted"/>
<feature type="binding site" description="covalent" evidence="8">
    <location>
        <position position="54"/>
    </location>
    <ligand>
        <name>heme c</name>
        <dbReference type="ChEBI" id="CHEBI:61717"/>
    </ligand>
</feature>
<keyword evidence="4 8" id="KW-0479">Metal-binding</keyword>
<evidence type="ECO:0000256" key="4">
    <source>
        <dbReference type="ARBA" id="ARBA00022723"/>
    </source>
</evidence>
<dbReference type="OrthoDB" id="9798864at2"/>
<keyword evidence="10" id="KW-0732">Signal</keyword>
<evidence type="ECO:0000256" key="8">
    <source>
        <dbReference type="PIRSR" id="PIRSR602326-1"/>
    </source>
</evidence>
<feature type="domain" description="Cytochrome c" evidence="11">
    <location>
        <begin position="38"/>
        <end position="181"/>
    </location>
</feature>
<evidence type="ECO:0000313" key="13">
    <source>
        <dbReference type="Proteomes" id="UP000283734"/>
    </source>
</evidence>
<dbReference type="AlphaFoldDB" id="A0A418XVS1"/>
<evidence type="ECO:0000256" key="9">
    <source>
        <dbReference type="SAM" id="Phobius"/>
    </source>
</evidence>
<comment type="caution">
    <text evidence="12">The sequence shown here is derived from an EMBL/GenBank/DDBJ whole genome shotgun (WGS) entry which is preliminary data.</text>
</comment>
<evidence type="ECO:0000256" key="6">
    <source>
        <dbReference type="ARBA" id="ARBA00023004"/>
    </source>
</evidence>
<dbReference type="Pfam" id="PF02167">
    <property type="entry name" value="Cytochrom_C1"/>
    <property type="match status" value="1"/>
</dbReference>
<sequence>MKKLAVILFSCLPLVAFAAGGGKSEHEVPAPVNLQDKVSLQNGAKLFVNYCMGCHGLQYQRYSRLAEDLEISEELVMENLNFTSDKFGDQMHTAMPAGEAKKWFGTAPPDLTMVTRFRSSDWVYSYLINFYEDESRPFGYNNRIFENVGMPHVMAGLEQELGEDEFKEAMGDITNFLTYTAEPIRPLRERLGVYVLVFLGILFIPAYLLKKEYWKDVH</sequence>
<protein>
    <submittedName>
        <fullName evidence="12">Cytochrome c1</fullName>
    </submittedName>
</protein>
<dbReference type="EMBL" id="QYYA01000004">
    <property type="protein sequence ID" value="RJG16822.1"/>
    <property type="molecule type" value="Genomic_DNA"/>
</dbReference>
<keyword evidence="6 8" id="KW-0408">Iron</keyword>
<dbReference type="PANTHER" id="PTHR10266">
    <property type="entry name" value="CYTOCHROME C1"/>
    <property type="match status" value="1"/>
</dbReference>
<dbReference type="PANTHER" id="PTHR10266:SF3">
    <property type="entry name" value="CYTOCHROME C1, HEME PROTEIN, MITOCHONDRIAL"/>
    <property type="match status" value="1"/>
</dbReference>
<keyword evidence="5 9" id="KW-1133">Transmembrane helix</keyword>
<feature type="binding site" description="covalent" evidence="8">
    <location>
        <position position="55"/>
    </location>
    <ligand>
        <name>heme c</name>
        <dbReference type="ChEBI" id="CHEBI:61717"/>
    </ligand>
</feature>
<dbReference type="SUPFAM" id="SSF46626">
    <property type="entry name" value="Cytochrome c"/>
    <property type="match status" value="1"/>
</dbReference>
<evidence type="ECO:0000256" key="2">
    <source>
        <dbReference type="ARBA" id="ARBA00022617"/>
    </source>
</evidence>
<reference evidence="12 13" key="1">
    <citation type="submission" date="2018-09" db="EMBL/GenBank/DDBJ databases">
        <title>Alcanivorax profundi sp. nov., isolated from 1000 m-depth seawater of the Mariana Trench.</title>
        <authorList>
            <person name="Liu J."/>
        </authorList>
    </citation>
    <scope>NUCLEOTIDE SEQUENCE [LARGE SCALE GENOMIC DNA]</scope>
    <source>
        <strain evidence="12 13">MTEO17</strain>
    </source>
</reference>
<keyword evidence="13" id="KW-1185">Reference proteome</keyword>
<evidence type="ECO:0000256" key="3">
    <source>
        <dbReference type="ARBA" id="ARBA00022692"/>
    </source>
</evidence>
<feature type="signal peptide" evidence="10">
    <location>
        <begin position="1"/>
        <end position="18"/>
    </location>
</feature>
<dbReference type="Gene3D" id="1.10.760.10">
    <property type="entry name" value="Cytochrome c-like domain"/>
    <property type="match status" value="1"/>
</dbReference>
<feature type="chain" id="PRO_5019086473" evidence="10">
    <location>
        <begin position="19"/>
        <end position="218"/>
    </location>
</feature>
<evidence type="ECO:0000256" key="5">
    <source>
        <dbReference type="ARBA" id="ARBA00022989"/>
    </source>
</evidence>
<evidence type="ECO:0000256" key="7">
    <source>
        <dbReference type="ARBA" id="ARBA00023136"/>
    </source>
</evidence>
<dbReference type="GO" id="GO:0016020">
    <property type="term" value="C:membrane"/>
    <property type="evidence" value="ECO:0007669"/>
    <property type="project" value="UniProtKB-SubCell"/>
</dbReference>
<dbReference type="GO" id="GO:0046872">
    <property type="term" value="F:metal ion binding"/>
    <property type="evidence" value="ECO:0007669"/>
    <property type="project" value="UniProtKB-KW"/>
</dbReference>
<dbReference type="Proteomes" id="UP000283734">
    <property type="component" value="Unassembled WGS sequence"/>
</dbReference>
<dbReference type="InterPro" id="IPR036909">
    <property type="entry name" value="Cyt_c-like_dom_sf"/>
</dbReference>
<organism evidence="12 13">
    <name type="scientific">Alcanivorax profundi</name>
    <dbReference type="NCBI Taxonomy" id="2338368"/>
    <lineage>
        <taxon>Bacteria</taxon>
        <taxon>Pseudomonadati</taxon>
        <taxon>Pseudomonadota</taxon>
        <taxon>Gammaproteobacteria</taxon>
        <taxon>Oceanospirillales</taxon>
        <taxon>Alcanivoracaceae</taxon>
        <taxon>Alcanivorax</taxon>
    </lineage>
</organism>
<comment type="cofactor">
    <cofactor evidence="8">
        <name>heme c</name>
        <dbReference type="ChEBI" id="CHEBI:61717"/>
    </cofactor>
    <text evidence="8">Binds 1 heme c group covalently per subunit.</text>
</comment>
<dbReference type="RefSeq" id="WP_022984970.1">
    <property type="nucleotide sequence ID" value="NZ_CAXGPP010000004.1"/>
</dbReference>
<dbReference type="GO" id="GO:0020037">
    <property type="term" value="F:heme binding"/>
    <property type="evidence" value="ECO:0007669"/>
    <property type="project" value="InterPro"/>
</dbReference>
<keyword evidence="3 9" id="KW-0812">Transmembrane</keyword>
<accession>A0A418XVS1</accession>
<dbReference type="PROSITE" id="PS51007">
    <property type="entry name" value="CYTC"/>
    <property type="match status" value="1"/>
</dbReference>
<evidence type="ECO:0000313" key="12">
    <source>
        <dbReference type="EMBL" id="RJG16822.1"/>
    </source>
</evidence>
<dbReference type="GO" id="GO:0009055">
    <property type="term" value="F:electron transfer activity"/>
    <property type="evidence" value="ECO:0007669"/>
    <property type="project" value="InterPro"/>
</dbReference>
<comment type="subcellular location">
    <subcellularLocation>
        <location evidence="1">Membrane</location>
    </subcellularLocation>
</comment>
<evidence type="ECO:0000256" key="10">
    <source>
        <dbReference type="SAM" id="SignalP"/>
    </source>
</evidence>
<name>A0A418XVS1_9GAMM</name>
<feature type="binding site" description="covalent" evidence="8">
    <location>
        <position position="150"/>
    </location>
    <ligand>
        <name>heme c</name>
        <dbReference type="ChEBI" id="CHEBI:61717"/>
    </ligand>
</feature>
<dbReference type="InterPro" id="IPR009056">
    <property type="entry name" value="Cyt_c-like_dom"/>
</dbReference>